<evidence type="ECO:0000256" key="1">
    <source>
        <dbReference type="SAM" id="SignalP"/>
    </source>
</evidence>
<dbReference type="Proteomes" id="UP000886005">
    <property type="component" value="Unassembled WGS sequence"/>
</dbReference>
<sequence>MRKWMFVFLAFVLAVSCQDNATSSKDDKELEVDASLQDQVALGYQVNQYVSTGDEIEQMTSGFNDPAPNTGMGFVQDQQGRIGQTLAAYNQIRPALSMPNSLFKVQGEVEIFKTDTTNEFGDKVRTALLIDVVEGTMRFYIVTYEFAERTFQGRNFQTNMVYDSTEIKFVFTGEDFENVEPTQLYVLQRFKEDFALQSVETVLDITSFVNEEVTAFTSKTLSIYGSDSRLDSTVVTANFQVNGTSTLTQTFYFKDGTSRSNTVTFNTDNTGSFTRTLRNGVTVSGSFDQVEDDGVGSYEATWTFPAGNYLKSIFRTAAVTADTLAGLFNANFFEKITFATNEIDSSRIIIAKDFFQGVATYDITRRNGAHGKLTVQELDEVSIMTGYWVTYDSFYVDIRAEYYSDRSAYLTYSVYENQAAFESGEDPLVVAEYNFDPDGGATGTVTSAGKTYEVELDETGVGSMLLNGARKAINMYR</sequence>
<name>A0A7V1LMV3_CALAY</name>
<reference evidence="2" key="1">
    <citation type="journal article" date="2020" name="mSystems">
        <title>Genome- and Community-Level Interaction Insights into Carbon Utilization and Element Cycling Functions of Hydrothermarchaeota in Hydrothermal Sediment.</title>
        <authorList>
            <person name="Zhou Z."/>
            <person name="Liu Y."/>
            <person name="Xu W."/>
            <person name="Pan J."/>
            <person name="Luo Z.H."/>
            <person name="Li M."/>
        </authorList>
    </citation>
    <scope>NUCLEOTIDE SEQUENCE [LARGE SCALE GENOMIC DNA]</scope>
    <source>
        <strain evidence="2">HyVt-456</strain>
    </source>
</reference>
<evidence type="ECO:0008006" key="3">
    <source>
        <dbReference type="Google" id="ProtNLM"/>
    </source>
</evidence>
<feature type="chain" id="PRO_5031544903" description="Lipoprotein" evidence="1">
    <location>
        <begin position="22"/>
        <end position="477"/>
    </location>
</feature>
<protein>
    <recommendedName>
        <fullName evidence="3">Lipoprotein</fullName>
    </recommendedName>
</protein>
<feature type="signal peptide" evidence="1">
    <location>
        <begin position="1"/>
        <end position="21"/>
    </location>
</feature>
<gene>
    <name evidence="2" type="ORF">ENJ10_09055</name>
</gene>
<dbReference type="AlphaFoldDB" id="A0A7V1LMV3"/>
<keyword evidence="1" id="KW-0732">Signal</keyword>
<evidence type="ECO:0000313" key="2">
    <source>
        <dbReference type="EMBL" id="HED10825.1"/>
    </source>
</evidence>
<organism evidence="2">
    <name type="scientific">Caldithrix abyssi</name>
    <dbReference type="NCBI Taxonomy" id="187145"/>
    <lineage>
        <taxon>Bacteria</taxon>
        <taxon>Pseudomonadati</taxon>
        <taxon>Calditrichota</taxon>
        <taxon>Calditrichia</taxon>
        <taxon>Calditrichales</taxon>
        <taxon>Calditrichaceae</taxon>
        <taxon>Caldithrix</taxon>
    </lineage>
</organism>
<accession>A0A7V1LMV3</accession>
<dbReference type="PROSITE" id="PS51257">
    <property type="entry name" value="PROKAR_LIPOPROTEIN"/>
    <property type="match status" value="1"/>
</dbReference>
<proteinExistence type="predicted"/>
<dbReference type="EMBL" id="DRLD01000252">
    <property type="protein sequence ID" value="HED10825.1"/>
    <property type="molecule type" value="Genomic_DNA"/>
</dbReference>
<comment type="caution">
    <text evidence="2">The sequence shown here is derived from an EMBL/GenBank/DDBJ whole genome shotgun (WGS) entry which is preliminary data.</text>
</comment>